<dbReference type="SUPFAM" id="SSF52540">
    <property type="entry name" value="P-loop containing nucleoside triphosphate hydrolases"/>
    <property type="match status" value="1"/>
</dbReference>
<dbReference type="GO" id="GO:0030163">
    <property type="term" value="P:protein catabolic process"/>
    <property type="evidence" value="ECO:0007669"/>
    <property type="project" value="InterPro"/>
</dbReference>
<dbReference type="Gene3D" id="3.40.50.300">
    <property type="entry name" value="P-loop containing nucleotide triphosphate hydrolases"/>
    <property type="match status" value="2"/>
</dbReference>
<evidence type="ECO:0000313" key="5">
    <source>
        <dbReference type="EMBL" id="QWG17703.1"/>
    </source>
</evidence>
<comment type="similarity">
    <text evidence="2">Belongs to the peptidase S16 family.</text>
</comment>
<evidence type="ECO:0000256" key="2">
    <source>
        <dbReference type="PROSITE-ProRule" id="PRU01122"/>
    </source>
</evidence>
<evidence type="ECO:0000256" key="3">
    <source>
        <dbReference type="SAM" id="Coils"/>
    </source>
</evidence>
<dbReference type="GO" id="GO:0006508">
    <property type="term" value="P:proteolysis"/>
    <property type="evidence" value="ECO:0007669"/>
    <property type="project" value="UniProtKB-KW"/>
</dbReference>
<dbReference type="Pfam" id="PF13654">
    <property type="entry name" value="AAA_32"/>
    <property type="match status" value="1"/>
</dbReference>
<dbReference type="PANTHER" id="PTHR10046">
    <property type="entry name" value="ATP DEPENDENT LON PROTEASE FAMILY MEMBER"/>
    <property type="match status" value="1"/>
</dbReference>
<dbReference type="EC" id="3.4.21.53" evidence="2"/>
<dbReference type="InterPro" id="IPR046843">
    <property type="entry name" value="LonB_AAA-LID"/>
</dbReference>
<gene>
    <name evidence="5" type="ORF">KMZ68_22525</name>
</gene>
<feature type="active site" evidence="2">
    <location>
        <position position="661"/>
    </location>
</feature>
<dbReference type="Pfam" id="PF20437">
    <property type="entry name" value="LonC_helical"/>
    <property type="match status" value="1"/>
</dbReference>
<dbReference type="RefSeq" id="WP_215613337.1">
    <property type="nucleotide sequence ID" value="NZ_CP076135.1"/>
</dbReference>
<dbReference type="EMBL" id="CP076135">
    <property type="protein sequence ID" value="QWG17703.1"/>
    <property type="molecule type" value="Genomic_DNA"/>
</dbReference>
<dbReference type="InterPro" id="IPR008269">
    <property type="entry name" value="Lon_proteolytic"/>
</dbReference>
<evidence type="ECO:0000259" key="4">
    <source>
        <dbReference type="PROSITE" id="PS51786"/>
    </source>
</evidence>
<dbReference type="GO" id="GO:0005524">
    <property type="term" value="F:ATP binding"/>
    <property type="evidence" value="ECO:0007669"/>
    <property type="project" value="InterPro"/>
</dbReference>
<protein>
    <recommendedName>
        <fullName evidence="2">endopeptidase La</fullName>
        <ecNumber evidence="2">3.4.21.53</ecNumber>
    </recommendedName>
</protein>
<proteinExistence type="inferred from homology"/>
<evidence type="ECO:0000256" key="1">
    <source>
        <dbReference type="ARBA" id="ARBA00022670"/>
    </source>
</evidence>
<dbReference type="GO" id="GO:0004176">
    <property type="term" value="F:ATP-dependent peptidase activity"/>
    <property type="evidence" value="ECO:0007669"/>
    <property type="project" value="UniProtKB-UniRule"/>
</dbReference>
<comment type="catalytic activity">
    <reaction evidence="2">
        <text>Hydrolysis of proteins in presence of ATP.</text>
        <dbReference type="EC" id="3.4.21.53"/>
    </reaction>
</comment>
<accession>A0A975NM40</accession>
<dbReference type="AlphaFoldDB" id="A0A975NM40"/>
<keyword evidence="2" id="KW-0378">Hydrolase</keyword>
<reference evidence="5" key="1">
    <citation type="submission" date="2021-06" db="EMBL/GenBank/DDBJ databases">
        <title>Bradyrhizobium sp. S2-11-2 Genome sequencing.</title>
        <authorList>
            <person name="Jin L."/>
        </authorList>
    </citation>
    <scope>NUCLEOTIDE SEQUENCE</scope>
    <source>
        <strain evidence="5">S2-11-2</strain>
    </source>
</reference>
<dbReference type="InterPro" id="IPR041699">
    <property type="entry name" value="AAA_32"/>
</dbReference>
<name>A0A975NM40_9BRAD</name>
<dbReference type="KEGG" id="bsei:KMZ68_22525"/>
<keyword evidence="2" id="KW-0720">Serine protease</keyword>
<dbReference type="InterPro" id="IPR014721">
    <property type="entry name" value="Ribsml_uS5_D2-typ_fold_subgr"/>
</dbReference>
<evidence type="ECO:0000313" key="6">
    <source>
        <dbReference type="Proteomes" id="UP000680805"/>
    </source>
</evidence>
<dbReference type="InterPro" id="IPR027065">
    <property type="entry name" value="Lon_Prtase"/>
</dbReference>
<dbReference type="InterPro" id="IPR020568">
    <property type="entry name" value="Ribosomal_Su5_D2-typ_SF"/>
</dbReference>
<dbReference type="PROSITE" id="PS51786">
    <property type="entry name" value="LON_PROTEOLYTIC"/>
    <property type="match status" value="1"/>
</dbReference>
<dbReference type="Pfam" id="PF20436">
    <property type="entry name" value="LonB_AAA-LID"/>
    <property type="match status" value="1"/>
</dbReference>
<feature type="active site" evidence="2">
    <location>
        <position position="704"/>
    </location>
</feature>
<feature type="domain" description="Lon proteolytic" evidence="4">
    <location>
        <begin position="571"/>
        <end position="766"/>
    </location>
</feature>
<dbReference type="Gene3D" id="3.30.230.10">
    <property type="match status" value="1"/>
</dbReference>
<dbReference type="Pfam" id="PF05362">
    <property type="entry name" value="Lon_C"/>
    <property type="match status" value="1"/>
</dbReference>
<feature type="coiled-coil region" evidence="3">
    <location>
        <begin position="210"/>
        <end position="237"/>
    </location>
</feature>
<dbReference type="Proteomes" id="UP000680805">
    <property type="component" value="Chromosome"/>
</dbReference>
<sequence>MEAAVVTGETAVRPLAAEQLYRPTDLSGLVFSTTAELQPIDGLVGQARAVEAIRFGTQVGKAGFNLFVIGPNGARMQDAVKAMLTAEAAAKPAPSDWVYVHNFADPGKPIAIELPAGRAREFHNAMHKLIDDLKSALPAVFQSEDYQTRQAAIDESFQKRQGEAFSALRDKAAAKDIAVLRTPLGFALAPVKDGKVVPPDEFSAWPEARRREVQAVIETLEKDLEHIIRQVPQWETQRRDETRQLNRDTAKYAVDQLIEDAKAAFNDIPRVVQFIETVRTDLVENVGMFVVKSEDEESGAGVFRTGSPFDRYEVNVLVTQYGDRPVPIIEELHPALGNLIGRIEYIPLQGALLTNFRLIKAGAVHRANGGYLLLDARSVLLEPFSWAALKRTLRRGEVAIEDIGRFLGLTSTVSLEPDPIPLKLKVILFGDRLLYFLLAALDPELAEHFKVLADFENDLPRTAENEIILARLVATIAQREGLNALDRDAVAFVLEHAARSAEHSGKLSLVAEQLREILIEADFCAREAKRSVISRADVNSALVARIRRAARLRDRTQEAILEKVALIDTVGAHVGQINGLSVTELGGFTFGRPTRITCQARPGSGKVVDIEREVELGGPLHSKGVLILSGFVAGRYATDTPMSLFASLVFEQSYGGVEGDSASSAELYAILSALADVPLRQDLAVTGSVNQHGEIQAIGGVNEKIEGFFDICEKRGLTGTQGVLIPQANVQHLMLRKDVTDACAGGRFAVYPVATINEGIALLTGISAGVRGPDGAYPPGSVNRRVEDRLRAFASIRRNFISQSNGGGAPAN</sequence>
<keyword evidence="1 2" id="KW-0645">Protease</keyword>
<keyword evidence="3" id="KW-0175">Coiled coil</keyword>
<organism evidence="5 6">
    <name type="scientific">Bradyrhizobium sediminis</name>
    <dbReference type="NCBI Taxonomy" id="2840469"/>
    <lineage>
        <taxon>Bacteria</taxon>
        <taxon>Pseudomonadati</taxon>
        <taxon>Pseudomonadota</taxon>
        <taxon>Alphaproteobacteria</taxon>
        <taxon>Hyphomicrobiales</taxon>
        <taxon>Nitrobacteraceae</taxon>
        <taxon>Bradyrhizobium</taxon>
    </lineage>
</organism>
<dbReference type="InterPro" id="IPR046844">
    <property type="entry name" value="Lon-like_helical"/>
</dbReference>
<dbReference type="PRINTS" id="PR00830">
    <property type="entry name" value="ENDOLAPTASE"/>
</dbReference>
<dbReference type="GO" id="GO:0004252">
    <property type="term" value="F:serine-type endopeptidase activity"/>
    <property type="evidence" value="ECO:0007669"/>
    <property type="project" value="UniProtKB-UniRule"/>
</dbReference>
<dbReference type="Gene3D" id="1.10.8.60">
    <property type="match status" value="1"/>
</dbReference>
<dbReference type="SUPFAM" id="SSF54211">
    <property type="entry name" value="Ribosomal protein S5 domain 2-like"/>
    <property type="match status" value="1"/>
</dbReference>
<dbReference type="InterPro" id="IPR027417">
    <property type="entry name" value="P-loop_NTPase"/>
</dbReference>